<accession>A0A6H5I516</accession>
<sequence>MYSEIGYRCRSATTTDRNERERDIRFTCARDCANLGSASRRITRTSSELQVQCSNSSQFPLQYPSAYPLGGEPGPDPEARELLSCSSFLLASRTLVNDEQLLAWRTVQRQSRPRREEAPTFWANQTRLPCRACDACRPSSLAALSWCAARWRLCFRECRAGPPYRCHVEQANLSQPSPCRNSEELSRGSRSALNPAQSANPTRRSRSPLPYFPTSSCGCKRHVWRLASFHLAGGASCLSCFQSQVNILTSRPRIVRCECWTRRARFLRDSYATSWKLSQSDLKASRSDSIASGKGDQR</sequence>
<reference evidence="2 3" key="1">
    <citation type="submission" date="2020-02" db="EMBL/GenBank/DDBJ databases">
        <authorList>
            <person name="Ferguson B K."/>
        </authorList>
    </citation>
    <scope>NUCLEOTIDE SEQUENCE [LARGE SCALE GENOMIC DNA]</scope>
</reference>
<evidence type="ECO:0000313" key="2">
    <source>
        <dbReference type="EMBL" id="CAB0032487.1"/>
    </source>
</evidence>
<evidence type="ECO:0000256" key="1">
    <source>
        <dbReference type="SAM" id="MobiDB-lite"/>
    </source>
</evidence>
<protein>
    <submittedName>
        <fullName evidence="2">Uncharacterized protein</fullName>
    </submittedName>
</protein>
<proteinExistence type="predicted"/>
<evidence type="ECO:0000313" key="3">
    <source>
        <dbReference type="Proteomes" id="UP000479190"/>
    </source>
</evidence>
<organism evidence="2 3">
    <name type="scientific">Trichogramma brassicae</name>
    <dbReference type="NCBI Taxonomy" id="86971"/>
    <lineage>
        <taxon>Eukaryota</taxon>
        <taxon>Metazoa</taxon>
        <taxon>Ecdysozoa</taxon>
        <taxon>Arthropoda</taxon>
        <taxon>Hexapoda</taxon>
        <taxon>Insecta</taxon>
        <taxon>Pterygota</taxon>
        <taxon>Neoptera</taxon>
        <taxon>Endopterygota</taxon>
        <taxon>Hymenoptera</taxon>
        <taxon>Apocrita</taxon>
        <taxon>Proctotrupomorpha</taxon>
        <taxon>Chalcidoidea</taxon>
        <taxon>Trichogrammatidae</taxon>
        <taxon>Trichogramma</taxon>
    </lineage>
</organism>
<feature type="region of interest" description="Disordered" evidence="1">
    <location>
        <begin position="174"/>
        <end position="207"/>
    </location>
</feature>
<dbReference type="EMBL" id="CADCXV010000679">
    <property type="protein sequence ID" value="CAB0032487.1"/>
    <property type="molecule type" value="Genomic_DNA"/>
</dbReference>
<dbReference type="Proteomes" id="UP000479190">
    <property type="component" value="Unassembled WGS sequence"/>
</dbReference>
<gene>
    <name evidence="2" type="ORF">TBRA_LOCUS4423</name>
</gene>
<name>A0A6H5I516_9HYME</name>
<feature type="compositionally biased region" description="Polar residues" evidence="1">
    <location>
        <begin position="188"/>
        <end position="202"/>
    </location>
</feature>
<dbReference type="AlphaFoldDB" id="A0A6H5I516"/>
<keyword evidence="3" id="KW-1185">Reference proteome</keyword>